<evidence type="ECO:0000259" key="1">
    <source>
        <dbReference type="Pfam" id="PF01613"/>
    </source>
</evidence>
<evidence type="ECO:0000313" key="2">
    <source>
        <dbReference type="EMBL" id="ELP89183.1"/>
    </source>
</evidence>
<protein>
    <recommendedName>
        <fullName evidence="1">Flavin reductase like domain-containing protein</fullName>
    </recommendedName>
</protein>
<dbReference type="EMBL" id="KB206670">
    <property type="protein sequence ID" value="ELP89183.1"/>
    <property type="molecule type" value="Genomic_DNA"/>
</dbReference>
<dbReference type="InterPro" id="IPR002563">
    <property type="entry name" value="Flavin_Rdtase-like_dom"/>
</dbReference>
<dbReference type="InterPro" id="IPR053310">
    <property type="entry name" value="Flavoredoxin-like"/>
</dbReference>
<sequence length="199" mass="22592">MPKVAIDLQFATRLVNQSCVVIPTVYDASNKRTTGMSAQWQMPIDKKHIALLLGAFSHTGDLITKTAYYVINIPRVKNLDDVDYFGMHHGNEVDKFAQTKFTLTHVPCKNEEEKTPNTKLCIEEALAWVELKLESVTSVADECDLESKLIIGEITRAWADSTDFDGQFYKYENMKKEDKPIHCINETKYATIEPVDTVN</sequence>
<dbReference type="KEGG" id="eiv:EIN_485750"/>
<dbReference type="SUPFAM" id="SSF50475">
    <property type="entry name" value="FMN-binding split barrel"/>
    <property type="match status" value="1"/>
</dbReference>
<evidence type="ECO:0000313" key="3">
    <source>
        <dbReference type="Proteomes" id="UP000014680"/>
    </source>
</evidence>
<feature type="domain" description="Flavin reductase like" evidence="1">
    <location>
        <begin position="20"/>
        <end position="166"/>
    </location>
</feature>
<dbReference type="Proteomes" id="UP000014680">
    <property type="component" value="Unassembled WGS sequence"/>
</dbReference>
<accession>A0A0A1UAG7</accession>
<gene>
    <name evidence="2" type="ORF">EIN_485750</name>
</gene>
<dbReference type="PANTHER" id="PTHR43241">
    <property type="entry name" value="FLAVIN REDUCTASE DOMAIN PROTEIN"/>
    <property type="match status" value="1"/>
</dbReference>
<proteinExistence type="predicted"/>
<dbReference type="PANTHER" id="PTHR43241:SF1">
    <property type="entry name" value="FLAVIN REDUCTASE LIKE DOMAIN-CONTAINING PROTEIN"/>
    <property type="match status" value="1"/>
</dbReference>
<dbReference type="OMA" id="SAQWAMP"/>
<dbReference type="Gene3D" id="2.30.110.10">
    <property type="entry name" value="Electron Transport, Fmn-binding Protein, Chain A"/>
    <property type="match status" value="1"/>
</dbReference>
<name>A0A0A1UAG7_ENTIV</name>
<dbReference type="GO" id="GO:0010181">
    <property type="term" value="F:FMN binding"/>
    <property type="evidence" value="ECO:0007669"/>
    <property type="project" value="InterPro"/>
</dbReference>
<dbReference type="Pfam" id="PF01613">
    <property type="entry name" value="Flavin_Reduct"/>
    <property type="match status" value="1"/>
</dbReference>
<dbReference type="GeneID" id="14888176"/>
<dbReference type="InterPro" id="IPR012349">
    <property type="entry name" value="Split_barrel_FMN-bd"/>
</dbReference>
<dbReference type="RefSeq" id="XP_004255954.1">
    <property type="nucleotide sequence ID" value="XM_004255906.1"/>
</dbReference>
<organism evidence="2 3">
    <name type="scientific">Entamoeba invadens IP1</name>
    <dbReference type="NCBI Taxonomy" id="370355"/>
    <lineage>
        <taxon>Eukaryota</taxon>
        <taxon>Amoebozoa</taxon>
        <taxon>Evosea</taxon>
        <taxon>Archamoebae</taxon>
        <taxon>Mastigamoebida</taxon>
        <taxon>Entamoebidae</taxon>
        <taxon>Entamoeba</taxon>
    </lineage>
</organism>
<reference evidence="2 3" key="1">
    <citation type="submission" date="2012-10" db="EMBL/GenBank/DDBJ databases">
        <authorList>
            <person name="Zafar N."/>
            <person name="Inman J."/>
            <person name="Hall N."/>
            <person name="Lorenzi H."/>
            <person name="Caler E."/>
        </authorList>
    </citation>
    <scope>NUCLEOTIDE SEQUENCE [LARGE SCALE GENOMIC DNA]</scope>
    <source>
        <strain evidence="2 3">IP1</strain>
    </source>
</reference>
<keyword evidence="3" id="KW-1185">Reference proteome</keyword>
<dbReference type="AlphaFoldDB" id="A0A0A1UAG7"/>
<dbReference type="OrthoDB" id="25056at2759"/>
<dbReference type="VEuPathDB" id="AmoebaDB:EIN_485750"/>